<dbReference type="InterPro" id="IPR011179">
    <property type="entry name" value="IPdP_isomerase"/>
</dbReference>
<dbReference type="Pfam" id="PF01070">
    <property type="entry name" value="FMN_dh"/>
    <property type="match status" value="1"/>
</dbReference>
<feature type="binding site" evidence="11">
    <location>
        <begin position="9"/>
        <end position="10"/>
    </location>
    <ligand>
        <name>substrate</name>
    </ligand>
</feature>
<keyword evidence="14" id="KW-1185">Reference proteome</keyword>
<dbReference type="SUPFAM" id="SSF51395">
    <property type="entry name" value="FMN-linked oxidoreductases"/>
    <property type="match status" value="1"/>
</dbReference>
<evidence type="ECO:0000256" key="8">
    <source>
        <dbReference type="ARBA" id="ARBA00023229"/>
    </source>
</evidence>
<keyword evidence="5 11" id="KW-0479">Metal-binding</keyword>
<dbReference type="GO" id="GO:0070402">
    <property type="term" value="F:NADPH binding"/>
    <property type="evidence" value="ECO:0007669"/>
    <property type="project" value="UniProtKB-UniRule"/>
</dbReference>
<dbReference type="InterPro" id="IPR000262">
    <property type="entry name" value="FMN-dep_DH"/>
</dbReference>
<reference evidence="13 14" key="1">
    <citation type="submission" date="2019-10" db="EMBL/GenBank/DDBJ databases">
        <title>Genome Sequences from Six Type Strain Members of the Archaeal Family Sulfolobaceae: Acidianus ambivalens, Acidianus infernus, Metallosphaera prunae, Stygiolobus azoricus, Sulfolobus metallicus, and Sulfurisphaera ohwakuensis.</title>
        <authorList>
            <person name="Counts J.A."/>
            <person name="Kelly R.M."/>
        </authorList>
    </citation>
    <scope>NUCLEOTIDE SEQUENCE [LARGE SCALE GENOMIC DNA]</scope>
    <source>
        <strain evidence="13 14">FC6</strain>
    </source>
</reference>
<evidence type="ECO:0000256" key="6">
    <source>
        <dbReference type="ARBA" id="ARBA00022842"/>
    </source>
</evidence>
<keyword evidence="2 11" id="KW-0963">Cytoplasm</keyword>
<evidence type="ECO:0000259" key="12">
    <source>
        <dbReference type="Pfam" id="PF01070"/>
    </source>
</evidence>
<dbReference type="GO" id="GO:0010181">
    <property type="term" value="F:FMN binding"/>
    <property type="evidence" value="ECO:0007669"/>
    <property type="project" value="UniProtKB-UniRule"/>
</dbReference>
<evidence type="ECO:0000256" key="4">
    <source>
        <dbReference type="ARBA" id="ARBA00022643"/>
    </source>
</evidence>
<evidence type="ECO:0000256" key="1">
    <source>
        <dbReference type="ARBA" id="ARBA00001917"/>
    </source>
</evidence>
<evidence type="ECO:0000313" key="14">
    <source>
        <dbReference type="Proteomes" id="UP000423396"/>
    </source>
</evidence>
<evidence type="ECO:0000256" key="5">
    <source>
        <dbReference type="ARBA" id="ARBA00022723"/>
    </source>
</evidence>
<dbReference type="NCBIfam" id="TIGR02151">
    <property type="entry name" value="IPP_isom_2"/>
    <property type="match status" value="1"/>
</dbReference>
<feature type="binding site" evidence="11">
    <location>
        <position position="219"/>
    </location>
    <ligand>
        <name>FMN</name>
        <dbReference type="ChEBI" id="CHEBI:58210"/>
    </ligand>
</feature>
<dbReference type="RefSeq" id="WP_156007671.1">
    <property type="nucleotide sequence ID" value="NZ_CP045483.1"/>
</dbReference>
<accession>A0A650CRD3</accession>
<dbReference type="AlphaFoldDB" id="A0A650CRD3"/>
<keyword evidence="8 11" id="KW-0414">Isoprene biosynthesis</keyword>
<comment type="cofactor">
    <cofactor evidence="11">
        <name>NADPH</name>
        <dbReference type="ChEBI" id="CHEBI:57783"/>
    </cofactor>
</comment>
<protein>
    <recommendedName>
        <fullName evidence="11">Isopentenyl-diphosphate delta-isomerase</fullName>
        <shortName evidence="11">IPP isomerase</shortName>
        <ecNumber evidence="11">5.3.3.2</ecNumber>
    </recommendedName>
    <alternativeName>
        <fullName evidence="11">Isopentenyl diphosphate:dimethylallyl diphosphate isomerase</fullName>
    </alternativeName>
    <alternativeName>
        <fullName evidence="11">Isopentenyl pyrophosphate isomerase</fullName>
    </alternativeName>
    <alternativeName>
        <fullName evidence="11">Type 2 isopentenyl diphosphate isomerase</fullName>
        <shortName evidence="11">IDI-2</shortName>
    </alternativeName>
</protein>
<dbReference type="PIRSF" id="PIRSF003314">
    <property type="entry name" value="IPP_isomerase"/>
    <property type="match status" value="1"/>
</dbReference>
<comment type="cofactor">
    <cofactor evidence="11">
        <name>Mg(2+)</name>
        <dbReference type="ChEBI" id="CHEBI:18420"/>
    </cofactor>
</comment>
<evidence type="ECO:0000313" key="13">
    <source>
        <dbReference type="EMBL" id="QGR20222.1"/>
    </source>
</evidence>
<comment type="subcellular location">
    <subcellularLocation>
        <location evidence="11">Cytoplasm</location>
    </subcellularLocation>
</comment>
<dbReference type="HAMAP" id="MF_00354">
    <property type="entry name" value="Idi_2"/>
    <property type="match status" value="1"/>
</dbReference>
<feature type="binding site" evidence="11">
    <location>
        <begin position="297"/>
        <end position="298"/>
    </location>
    <ligand>
        <name>FMN</name>
        <dbReference type="ChEBI" id="CHEBI:58210"/>
    </ligand>
</feature>
<evidence type="ECO:0000256" key="7">
    <source>
        <dbReference type="ARBA" id="ARBA00022857"/>
    </source>
</evidence>
<feature type="binding site" evidence="11">
    <location>
        <position position="161"/>
    </location>
    <ligand>
        <name>substrate</name>
    </ligand>
</feature>
<feature type="binding site" evidence="11">
    <location>
        <position position="224"/>
    </location>
    <ligand>
        <name>FMN</name>
        <dbReference type="ChEBI" id="CHEBI:58210"/>
    </ligand>
</feature>
<dbReference type="GO" id="GO:0005737">
    <property type="term" value="C:cytoplasm"/>
    <property type="evidence" value="ECO:0007669"/>
    <property type="project" value="UniProtKB-SubCell"/>
</dbReference>
<dbReference type="OrthoDB" id="371955at2157"/>
<feature type="binding site" evidence="11">
    <location>
        <position position="66"/>
    </location>
    <ligand>
        <name>FMN</name>
        <dbReference type="ChEBI" id="CHEBI:58210"/>
    </ligand>
</feature>
<evidence type="ECO:0000256" key="3">
    <source>
        <dbReference type="ARBA" id="ARBA00022630"/>
    </source>
</evidence>
<dbReference type="GO" id="GO:0004452">
    <property type="term" value="F:isopentenyl-diphosphate delta-isomerase activity"/>
    <property type="evidence" value="ECO:0007669"/>
    <property type="project" value="UniProtKB-UniRule"/>
</dbReference>
<feature type="binding site" evidence="11">
    <location>
        <begin position="97"/>
        <end position="99"/>
    </location>
    <ligand>
        <name>substrate</name>
    </ligand>
</feature>
<keyword evidence="6 11" id="KW-0460">Magnesium</keyword>
<evidence type="ECO:0000256" key="11">
    <source>
        <dbReference type="HAMAP-Rule" id="MF_00354"/>
    </source>
</evidence>
<comment type="function">
    <text evidence="11">Involved in the biosynthesis of isoprenoids. Catalyzes the 1,3-allylic rearrangement of the homoallylic substrate isopentenyl (IPP) to its allylic isomer, dimethylallyl diphosphate (DMAPP).</text>
</comment>
<dbReference type="InterPro" id="IPR013785">
    <property type="entry name" value="Aldolase_TIM"/>
</dbReference>
<feature type="binding site" evidence="11">
    <location>
        <position position="162"/>
    </location>
    <ligand>
        <name>Mg(2+)</name>
        <dbReference type="ChEBI" id="CHEBI:18420"/>
    </ligand>
</feature>
<feature type="binding site" evidence="11">
    <location>
        <position position="194"/>
    </location>
    <ligand>
        <name>FMN</name>
        <dbReference type="ChEBI" id="CHEBI:58210"/>
    </ligand>
</feature>
<feature type="binding site" evidence="11">
    <location>
        <begin position="67"/>
        <end position="69"/>
    </location>
    <ligand>
        <name>FMN</name>
        <dbReference type="ChEBI" id="CHEBI:58210"/>
    </ligand>
</feature>
<evidence type="ECO:0000256" key="2">
    <source>
        <dbReference type="ARBA" id="ARBA00022490"/>
    </source>
</evidence>
<sequence length="370" mass="40331">MPEITISNRKIEHVEICLYEKVEGYTSTLLENVRLVHQSLPGFSLSDVDTSVMFLKKRMSAPIIVTGMTGGTPELGRLNGLIAEVVEEFGLGMGVGSQRIAIEKKETRETFSIARKLAPSAPIIANIGAPQLMKGYGIKEIEEAVNMIEADAVAIHFNPAQEVFQPEGEPDYSMEILYKLKDISRNLGVPVIIKETGSGLSMEVVSLFYSNGFRYFDVSGQGGTSWISVEMFRGERKNNWKTESARLFSDWGNPTAASIVETRISAPDAYIIGSGGIRNGLDAAKAIALGADIGGFALPVLKAVMSGKDSLREFLKKSIFEIKAAMFLSGSKTVSDLAKAPLVITGELKDWLESRGISLSTLESVRKRRK</sequence>
<dbReference type="EMBL" id="CP045483">
    <property type="protein sequence ID" value="QGR20222.1"/>
    <property type="molecule type" value="Genomic_DNA"/>
</dbReference>
<dbReference type="Proteomes" id="UP000423396">
    <property type="component" value="Chromosome"/>
</dbReference>
<dbReference type="KEGG" id="sazo:D1868_09640"/>
<dbReference type="EC" id="5.3.3.2" evidence="11"/>
<dbReference type="Gene3D" id="3.20.20.70">
    <property type="entry name" value="Aldolase class I"/>
    <property type="match status" value="1"/>
</dbReference>
<dbReference type="CDD" id="cd02811">
    <property type="entry name" value="IDI-2_FMN"/>
    <property type="match status" value="1"/>
</dbReference>
<keyword evidence="9 11" id="KW-0413">Isomerase</keyword>
<comment type="catalytic activity">
    <reaction evidence="11">
        <text>isopentenyl diphosphate = dimethylallyl diphosphate</text>
        <dbReference type="Rhea" id="RHEA:23284"/>
        <dbReference type="ChEBI" id="CHEBI:57623"/>
        <dbReference type="ChEBI" id="CHEBI:128769"/>
        <dbReference type="EC" id="5.3.3.2"/>
    </reaction>
</comment>
<keyword evidence="3 11" id="KW-0285">Flavoprotein</keyword>
<dbReference type="PANTHER" id="PTHR43665:SF1">
    <property type="entry name" value="ISOPENTENYL-DIPHOSPHATE DELTA-ISOMERASE"/>
    <property type="match status" value="1"/>
</dbReference>
<keyword evidence="7 11" id="KW-0521">NADP</keyword>
<feature type="binding site" evidence="11">
    <location>
        <begin position="276"/>
        <end position="278"/>
    </location>
    <ligand>
        <name>FMN</name>
        <dbReference type="ChEBI" id="CHEBI:58210"/>
    </ligand>
</feature>
<comment type="cofactor">
    <cofactor evidence="1 11">
        <name>FMN</name>
        <dbReference type="ChEBI" id="CHEBI:58210"/>
    </cofactor>
</comment>
<organism evidence="13 14">
    <name type="scientific">Stygiolobus azoricus</name>
    <dbReference type="NCBI Taxonomy" id="41675"/>
    <lineage>
        <taxon>Archaea</taxon>
        <taxon>Thermoproteota</taxon>
        <taxon>Thermoprotei</taxon>
        <taxon>Sulfolobales</taxon>
        <taxon>Sulfolobaceae</taxon>
        <taxon>Stygiolobus</taxon>
    </lineage>
</organism>
<evidence type="ECO:0000256" key="9">
    <source>
        <dbReference type="ARBA" id="ARBA00023235"/>
    </source>
</evidence>
<keyword evidence="4 11" id="KW-0288">FMN</keyword>
<name>A0A650CRD3_9CREN</name>
<proteinExistence type="inferred from homology"/>
<feature type="binding site" evidence="11">
    <location>
        <position position="97"/>
    </location>
    <ligand>
        <name>FMN</name>
        <dbReference type="ChEBI" id="CHEBI:58210"/>
    </ligand>
</feature>
<feature type="binding site" evidence="11">
    <location>
        <position position="126"/>
    </location>
    <ligand>
        <name>FMN</name>
        <dbReference type="ChEBI" id="CHEBI:58210"/>
    </ligand>
</feature>
<dbReference type="GO" id="GO:0016491">
    <property type="term" value="F:oxidoreductase activity"/>
    <property type="evidence" value="ECO:0007669"/>
    <property type="project" value="InterPro"/>
</dbReference>
<evidence type="ECO:0000256" key="10">
    <source>
        <dbReference type="ARBA" id="ARBA00025810"/>
    </source>
</evidence>
<dbReference type="PANTHER" id="PTHR43665">
    <property type="entry name" value="ISOPENTENYL-DIPHOSPHATE DELTA-ISOMERASE"/>
    <property type="match status" value="1"/>
</dbReference>
<comment type="subunit">
    <text evidence="10 11">Homooctamer. Dimer of tetramers.</text>
</comment>
<comment type="similarity">
    <text evidence="11">Belongs to the IPP isomerase type 2 family.</text>
</comment>
<dbReference type="GO" id="GO:0008299">
    <property type="term" value="P:isoprenoid biosynthetic process"/>
    <property type="evidence" value="ECO:0007669"/>
    <property type="project" value="UniProtKB-UniRule"/>
</dbReference>
<dbReference type="GO" id="GO:0000287">
    <property type="term" value="F:magnesium ion binding"/>
    <property type="evidence" value="ECO:0007669"/>
    <property type="project" value="UniProtKB-UniRule"/>
</dbReference>
<gene>
    <name evidence="11" type="primary">fni</name>
    <name evidence="13" type="ORF">D1868_09640</name>
</gene>
<dbReference type="GeneID" id="42799332"/>
<feature type="domain" description="FMN-dependent dehydrogenase" evidence="12">
    <location>
        <begin position="180"/>
        <end position="340"/>
    </location>
</feature>